<organism evidence="2 3">
    <name type="scientific">Schizopora paradoxa</name>
    <dbReference type="NCBI Taxonomy" id="27342"/>
    <lineage>
        <taxon>Eukaryota</taxon>
        <taxon>Fungi</taxon>
        <taxon>Dikarya</taxon>
        <taxon>Basidiomycota</taxon>
        <taxon>Agaricomycotina</taxon>
        <taxon>Agaricomycetes</taxon>
        <taxon>Hymenochaetales</taxon>
        <taxon>Schizoporaceae</taxon>
        <taxon>Schizopora</taxon>
    </lineage>
</organism>
<dbReference type="Pfam" id="PF20236">
    <property type="entry name" value="DUF6593"/>
    <property type="match status" value="1"/>
</dbReference>
<dbReference type="InterPro" id="IPR046528">
    <property type="entry name" value="DUF6593"/>
</dbReference>
<sequence>MDDSSLFSFSTSSTVVPSSESTLTMTGTKVHSYAPASMNAPSSVVSFSTGSVNNTTVLSSSEQPLYTITTDAVSNSHTKILRGGPSLQDPTSMGVSSGGIELVAEIKRRDLLPDVIRFADWSSSRKLKSWIHGASGKASDFPTSFEWNDLKYTWKTNEARQIALYNDIRPSSPIAWFQCGSGSSRPMPGHTRTRDLLVLQPEAESILDAVLVSLVVVEQSLRWKDTLFHSSRFIPLPFVGENQTTSY</sequence>
<dbReference type="EMBL" id="KQ085885">
    <property type="protein sequence ID" value="KLO19653.1"/>
    <property type="molecule type" value="Genomic_DNA"/>
</dbReference>
<gene>
    <name evidence="2" type="ORF">SCHPADRAFT_935147</name>
</gene>
<accession>A0A0H2SD25</accession>
<keyword evidence="3" id="KW-1185">Reference proteome</keyword>
<feature type="domain" description="DUF6593" evidence="1">
    <location>
        <begin position="51"/>
        <end position="222"/>
    </location>
</feature>
<dbReference type="OrthoDB" id="3256331at2759"/>
<dbReference type="InParanoid" id="A0A0H2SD25"/>
<name>A0A0H2SD25_9AGAM</name>
<protein>
    <recommendedName>
        <fullName evidence="1">DUF6593 domain-containing protein</fullName>
    </recommendedName>
</protein>
<dbReference type="AlphaFoldDB" id="A0A0H2SD25"/>
<evidence type="ECO:0000313" key="3">
    <source>
        <dbReference type="Proteomes" id="UP000053477"/>
    </source>
</evidence>
<evidence type="ECO:0000313" key="2">
    <source>
        <dbReference type="EMBL" id="KLO19653.1"/>
    </source>
</evidence>
<proteinExistence type="predicted"/>
<dbReference type="Proteomes" id="UP000053477">
    <property type="component" value="Unassembled WGS sequence"/>
</dbReference>
<evidence type="ECO:0000259" key="1">
    <source>
        <dbReference type="Pfam" id="PF20236"/>
    </source>
</evidence>
<reference evidence="2 3" key="1">
    <citation type="submission" date="2015-04" db="EMBL/GenBank/DDBJ databases">
        <title>Complete genome sequence of Schizopora paradoxa KUC8140, a cosmopolitan wood degrader in East Asia.</title>
        <authorList>
            <consortium name="DOE Joint Genome Institute"/>
            <person name="Min B."/>
            <person name="Park H."/>
            <person name="Jang Y."/>
            <person name="Kim J.-J."/>
            <person name="Kim K.H."/>
            <person name="Pangilinan J."/>
            <person name="Lipzen A."/>
            <person name="Riley R."/>
            <person name="Grigoriev I.V."/>
            <person name="Spatafora J.W."/>
            <person name="Choi I.-G."/>
        </authorList>
    </citation>
    <scope>NUCLEOTIDE SEQUENCE [LARGE SCALE GENOMIC DNA]</scope>
    <source>
        <strain evidence="2 3">KUC8140</strain>
    </source>
</reference>